<feature type="compositionally biased region" description="Basic and acidic residues" evidence="1">
    <location>
        <begin position="294"/>
        <end position="313"/>
    </location>
</feature>
<evidence type="ECO:0000313" key="2">
    <source>
        <dbReference type="EMBL" id="PFA92901.1"/>
    </source>
</evidence>
<accession>A0A9X6Z1J2</accession>
<gene>
    <name evidence="2" type="ORF">CN398_28670</name>
</gene>
<dbReference type="RefSeq" id="WP_042596204.1">
    <property type="nucleotide sequence ID" value="NZ_JABWHT010000002.1"/>
</dbReference>
<comment type="caution">
    <text evidence="2">The sequence shown here is derived from an EMBL/GenBank/DDBJ whole genome shotgun (WGS) entry which is preliminary data.</text>
</comment>
<protein>
    <submittedName>
        <fullName evidence="2">Uncharacterized protein</fullName>
    </submittedName>
</protein>
<evidence type="ECO:0000256" key="1">
    <source>
        <dbReference type="SAM" id="MobiDB-lite"/>
    </source>
</evidence>
<sequence>MDNFEVVTGIQQKTNQEIYEKVGIDLERHWEEYEIQLSEDNRVIEEIHPNMRLNLGELYAVVNRYGTEKEQKNIDDIDKYLEPYYQADLIKKEFYETPIVKISSDKKQNMKVECISEYVSDSDIEFDFNQSVFEAVNQINRSISEAHKETMQGDVEYNGLYPVDENEVVYCETTGKPLQQDEEVFYKEGHGYIVPEKVDPKEIENGNAYFTTIGYEDVEEKRIAPIQYIEEKNYQDGEIYFNPLDRISNDYEDEEKEEVYQMESAKTVGSVKKGHDAMQVKESKVNTSAGKRYLGKDTVHHEEHSHVSQDRERARRHQIIRQINGRDY</sequence>
<name>A0A9X6Z1J2_BACTU</name>
<proteinExistence type="predicted"/>
<feature type="region of interest" description="Disordered" evidence="1">
    <location>
        <begin position="282"/>
        <end position="315"/>
    </location>
</feature>
<dbReference type="EMBL" id="NTUS01000142">
    <property type="protein sequence ID" value="PFA92901.1"/>
    <property type="molecule type" value="Genomic_DNA"/>
</dbReference>
<organism evidence="2 3">
    <name type="scientific">Bacillus thuringiensis</name>
    <dbReference type="NCBI Taxonomy" id="1428"/>
    <lineage>
        <taxon>Bacteria</taxon>
        <taxon>Bacillati</taxon>
        <taxon>Bacillota</taxon>
        <taxon>Bacilli</taxon>
        <taxon>Bacillales</taxon>
        <taxon>Bacillaceae</taxon>
        <taxon>Bacillus</taxon>
        <taxon>Bacillus cereus group</taxon>
    </lineage>
</organism>
<evidence type="ECO:0000313" key="3">
    <source>
        <dbReference type="Proteomes" id="UP000220397"/>
    </source>
</evidence>
<dbReference type="AlphaFoldDB" id="A0A9X6Z1J2"/>
<dbReference type="Proteomes" id="UP000220397">
    <property type="component" value="Unassembled WGS sequence"/>
</dbReference>
<reference evidence="2 3" key="1">
    <citation type="submission" date="2017-09" db="EMBL/GenBank/DDBJ databases">
        <title>Large-scale bioinformatics analysis of Bacillus genomes uncovers conserved roles of natural products in bacterial physiology.</title>
        <authorList>
            <consortium name="Agbiome Team Llc"/>
            <person name="Bleich R.M."/>
            <person name="Kirk G.J."/>
            <person name="Santa Maria K.C."/>
            <person name="Allen S.E."/>
            <person name="Farag S."/>
            <person name="Shank E.A."/>
            <person name="Bowers A."/>
        </authorList>
    </citation>
    <scope>NUCLEOTIDE SEQUENCE [LARGE SCALE GENOMIC DNA]</scope>
    <source>
        <strain evidence="2 3">AFS015413</strain>
    </source>
</reference>